<gene>
    <name evidence="3" type="ORF">GR167_09235</name>
</gene>
<dbReference type="Pfam" id="PF13579">
    <property type="entry name" value="Glyco_trans_4_4"/>
    <property type="match status" value="1"/>
</dbReference>
<dbReference type="Proteomes" id="UP000479043">
    <property type="component" value="Unassembled WGS sequence"/>
</dbReference>
<dbReference type="PANTHER" id="PTHR12526">
    <property type="entry name" value="GLYCOSYLTRANSFERASE"/>
    <property type="match status" value="1"/>
</dbReference>
<dbReference type="RefSeq" id="WP_160973180.1">
    <property type="nucleotide sequence ID" value="NZ_WWEN01000003.1"/>
</dbReference>
<name>A0A6L8LQN7_9RHOB</name>
<keyword evidence="4" id="KW-1185">Reference proteome</keyword>
<dbReference type="SUPFAM" id="SSF53756">
    <property type="entry name" value="UDP-Glycosyltransferase/glycogen phosphorylase"/>
    <property type="match status" value="1"/>
</dbReference>
<feature type="domain" description="Glycosyl transferase family 1" evidence="1">
    <location>
        <begin position="215"/>
        <end position="376"/>
    </location>
</feature>
<proteinExistence type="predicted"/>
<keyword evidence="3" id="KW-0808">Transferase</keyword>
<organism evidence="3 4">
    <name type="scientific">Thalassovita mangrovi</name>
    <dbReference type="NCBI Taxonomy" id="2692236"/>
    <lineage>
        <taxon>Bacteria</taxon>
        <taxon>Pseudomonadati</taxon>
        <taxon>Pseudomonadota</taxon>
        <taxon>Alphaproteobacteria</taxon>
        <taxon>Rhodobacterales</taxon>
        <taxon>Roseobacteraceae</taxon>
        <taxon>Thalassovita</taxon>
    </lineage>
</organism>
<dbReference type="EMBL" id="WWEN01000003">
    <property type="protein sequence ID" value="MYM55489.1"/>
    <property type="molecule type" value="Genomic_DNA"/>
</dbReference>
<evidence type="ECO:0000259" key="2">
    <source>
        <dbReference type="Pfam" id="PF13579"/>
    </source>
</evidence>
<evidence type="ECO:0000313" key="3">
    <source>
        <dbReference type="EMBL" id="MYM55489.1"/>
    </source>
</evidence>
<dbReference type="InterPro" id="IPR028098">
    <property type="entry name" value="Glyco_trans_4-like_N"/>
</dbReference>
<dbReference type="InterPro" id="IPR001296">
    <property type="entry name" value="Glyco_trans_1"/>
</dbReference>
<accession>A0A6L8LQN7</accession>
<dbReference type="Gene3D" id="3.40.50.2000">
    <property type="entry name" value="Glycogen Phosphorylase B"/>
    <property type="match status" value="2"/>
</dbReference>
<dbReference type="NCBIfam" id="NF041876">
    <property type="entry name" value="EPS_EpsE"/>
    <property type="match status" value="1"/>
</dbReference>
<protein>
    <submittedName>
        <fullName evidence="3">Glycosyltransferase</fullName>
    </submittedName>
</protein>
<evidence type="ECO:0000259" key="1">
    <source>
        <dbReference type="Pfam" id="PF00534"/>
    </source>
</evidence>
<dbReference type="Pfam" id="PF00534">
    <property type="entry name" value="Glycos_transf_1"/>
    <property type="match status" value="1"/>
</dbReference>
<comment type="caution">
    <text evidence="3">The sequence shown here is derived from an EMBL/GenBank/DDBJ whole genome shotgun (WGS) entry which is preliminary data.</text>
</comment>
<dbReference type="CDD" id="cd03801">
    <property type="entry name" value="GT4_PimA-like"/>
    <property type="match status" value="1"/>
</dbReference>
<sequence>MPPISKLGYLVPQFPGQTHIFFWREILKIEEAGVEVCLFSTRPPPPGLISHAWSQAAMERTEYLASTSVPSLLATLLRLPLAELLRDGLGRDFWRDVLISLPAARRLAQQCRARGIPHVHAHSCGRAALIAALAHRLYGISYSISLHGALEDYGPGQRFKWRGAKFAAVITEALLADIRPKLGDALPDRVVIQPMGVDTDRLRRDAPYEPPRQGETLRLFTCARLHMVKGHQDVLQAVRMMLDQGIDVQLEIAGEDDAGGGGFHTVLDEKIAELGLSGHVTLLGAVPEEVVRDKLLAAHIFVLASWHEPLGVAYMEAMSCGVPTIGTDAGGVHELISDGQDGVLVPPKSPEALVGAIKALAEDPETCRRLSAAGRQTVVDRFGAGRGAETLIREASRDL</sequence>
<evidence type="ECO:0000313" key="4">
    <source>
        <dbReference type="Proteomes" id="UP000479043"/>
    </source>
</evidence>
<dbReference type="AlphaFoldDB" id="A0A6L8LQN7"/>
<reference evidence="3 4" key="1">
    <citation type="submission" date="2020-01" db="EMBL/GenBank/DDBJ databases">
        <authorList>
            <person name="Chen S."/>
        </authorList>
    </citation>
    <scope>NUCLEOTIDE SEQUENCE [LARGE SCALE GENOMIC DNA]</scope>
    <source>
        <strain evidence="3 4">GS-10</strain>
    </source>
</reference>
<feature type="domain" description="Glycosyltransferase subfamily 4-like N-terminal" evidence="2">
    <location>
        <begin position="30"/>
        <end position="180"/>
    </location>
</feature>
<dbReference type="GO" id="GO:0016757">
    <property type="term" value="F:glycosyltransferase activity"/>
    <property type="evidence" value="ECO:0007669"/>
    <property type="project" value="InterPro"/>
</dbReference>